<dbReference type="PANTHER" id="PTHR14091:SF0">
    <property type="entry name" value="PERIODIC TRYPTOPHAN PROTEIN 1 HOMOLOG"/>
    <property type="match status" value="1"/>
</dbReference>
<feature type="repeat" description="WD" evidence="4">
    <location>
        <begin position="343"/>
        <end position="376"/>
    </location>
</feature>
<dbReference type="SUPFAM" id="SSF50978">
    <property type="entry name" value="WD40 repeat-like"/>
    <property type="match status" value="1"/>
</dbReference>
<dbReference type="SMART" id="SM00320">
    <property type="entry name" value="WD40"/>
    <property type="match status" value="5"/>
</dbReference>
<proteinExistence type="predicted"/>
<evidence type="ECO:0000313" key="7">
    <source>
        <dbReference type="Proteomes" id="UP001153712"/>
    </source>
</evidence>
<feature type="coiled-coil region" evidence="5">
    <location>
        <begin position="36"/>
        <end position="63"/>
    </location>
</feature>
<dbReference type="OrthoDB" id="270624at2759"/>
<dbReference type="GO" id="GO:0006364">
    <property type="term" value="P:rRNA processing"/>
    <property type="evidence" value="ECO:0007669"/>
    <property type="project" value="InterPro"/>
</dbReference>
<reference evidence="6" key="1">
    <citation type="submission" date="2022-01" db="EMBL/GenBank/DDBJ databases">
        <authorList>
            <person name="King R."/>
        </authorList>
    </citation>
    <scope>NUCLEOTIDE SEQUENCE</scope>
</reference>
<keyword evidence="1" id="KW-0597">Phosphoprotein</keyword>
<dbReference type="PANTHER" id="PTHR14091">
    <property type="entry name" value="PERIODIC TRYPTOPHAN PROTEIN 1"/>
    <property type="match status" value="1"/>
</dbReference>
<evidence type="ECO:0000256" key="4">
    <source>
        <dbReference type="PROSITE-ProRule" id="PRU00221"/>
    </source>
</evidence>
<evidence type="ECO:0000256" key="2">
    <source>
        <dbReference type="ARBA" id="ARBA00022574"/>
    </source>
</evidence>
<evidence type="ECO:0000256" key="1">
    <source>
        <dbReference type="ARBA" id="ARBA00022553"/>
    </source>
</evidence>
<dbReference type="InterPro" id="IPR001680">
    <property type="entry name" value="WD40_rpt"/>
</dbReference>
<keyword evidence="3" id="KW-0677">Repeat</keyword>
<dbReference type="PROSITE" id="PS50294">
    <property type="entry name" value="WD_REPEATS_REGION"/>
    <property type="match status" value="2"/>
</dbReference>
<dbReference type="EMBL" id="OU900097">
    <property type="protein sequence ID" value="CAG9861106.1"/>
    <property type="molecule type" value="Genomic_DNA"/>
</dbReference>
<dbReference type="Gene3D" id="2.130.10.10">
    <property type="entry name" value="YVTN repeat-like/Quinoprotein amine dehydrogenase"/>
    <property type="match status" value="1"/>
</dbReference>
<dbReference type="InterPro" id="IPR020472">
    <property type="entry name" value="WD40_PAC1"/>
</dbReference>
<dbReference type="PROSITE" id="PS50082">
    <property type="entry name" value="WD_REPEATS_2"/>
    <property type="match status" value="2"/>
</dbReference>
<keyword evidence="5" id="KW-0175">Coiled coil</keyword>
<feature type="repeat" description="WD" evidence="4">
    <location>
        <begin position="216"/>
        <end position="258"/>
    </location>
</feature>
<gene>
    <name evidence="6" type="ORF">PHYEVI_LOCUS7449</name>
</gene>
<evidence type="ECO:0000256" key="5">
    <source>
        <dbReference type="SAM" id="Coils"/>
    </source>
</evidence>
<dbReference type="InterPro" id="IPR036322">
    <property type="entry name" value="WD40_repeat_dom_sf"/>
</dbReference>
<name>A0A9N9XPS7_PHYSR</name>
<evidence type="ECO:0008006" key="8">
    <source>
        <dbReference type="Google" id="ProtNLM"/>
    </source>
</evidence>
<keyword evidence="7" id="KW-1185">Reference proteome</keyword>
<accession>A0A9N9XPS7</accession>
<dbReference type="PRINTS" id="PR00320">
    <property type="entry name" value="GPROTEINBRPT"/>
</dbReference>
<dbReference type="InterPro" id="IPR044285">
    <property type="entry name" value="PWP1"/>
</dbReference>
<keyword evidence="2 4" id="KW-0853">WD repeat</keyword>
<sequence length="456" mass="50880">MEIDAQTESNINFIPCVKWVRKGIANTNPVKLQLSKNELVDIINETKVKLQEAEENDEELMESDVPRQDEFNLEQYDEDEAEENTANALGIGSLAELDNAAEDNFSESDDSDKEDEVIKPTDNLILVAHVEGDASFLEVYVYNEEDESLYVHHDILLPSFPLCLEHLNYEPKMPKGNYCAIGSMSPIIEIWDLDIINVIEPSFTLGQVKTKKSNKVIGHTDAVLALAWNKTFDHVIASGSVDQTIHLWDMEIKKPSTTIKSFTDKVQCLEWHALEAQTLLAGGCDSSIRVFDCRTPEAHQTWLLDGEAERICWNPLEPFSFLAGTSKGSVQCFDCRKGELWSISAHSKEVSGLCASTQCPGLLITSSTDETVKIWDYKDLANAPCLINEKEFNLGNVHCLDLCPDLPFVISAGGDKKSHNFTVFDIQNIDVVRNTFQPRGLIKSESVKEEGASTST</sequence>
<dbReference type="PROSITE" id="PS00678">
    <property type="entry name" value="WD_REPEATS_1"/>
    <property type="match status" value="1"/>
</dbReference>
<evidence type="ECO:0000256" key="3">
    <source>
        <dbReference type="ARBA" id="ARBA00022737"/>
    </source>
</evidence>
<dbReference type="InterPro" id="IPR015943">
    <property type="entry name" value="WD40/YVTN_repeat-like_dom_sf"/>
</dbReference>
<dbReference type="AlphaFoldDB" id="A0A9N9XPS7"/>
<dbReference type="Pfam" id="PF00400">
    <property type="entry name" value="WD40"/>
    <property type="match status" value="3"/>
</dbReference>
<dbReference type="Proteomes" id="UP001153712">
    <property type="component" value="Chromosome 4"/>
</dbReference>
<organism evidence="6 7">
    <name type="scientific">Phyllotreta striolata</name>
    <name type="common">Striped flea beetle</name>
    <name type="synonym">Crioceris striolata</name>
    <dbReference type="NCBI Taxonomy" id="444603"/>
    <lineage>
        <taxon>Eukaryota</taxon>
        <taxon>Metazoa</taxon>
        <taxon>Ecdysozoa</taxon>
        <taxon>Arthropoda</taxon>
        <taxon>Hexapoda</taxon>
        <taxon>Insecta</taxon>
        <taxon>Pterygota</taxon>
        <taxon>Neoptera</taxon>
        <taxon>Endopterygota</taxon>
        <taxon>Coleoptera</taxon>
        <taxon>Polyphaga</taxon>
        <taxon>Cucujiformia</taxon>
        <taxon>Chrysomeloidea</taxon>
        <taxon>Chrysomelidae</taxon>
        <taxon>Galerucinae</taxon>
        <taxon>Alticini</taxon>
        <taxon>Phyllotreta</taxon>
    </lineage>
</organism>
<protein>
    <recommendedName>
        <fullName evidence="8">Periodic tryptophan protein 1</fullName>
    </recommendedName>
</protein>
<dbReference type="InterPro" id="IPR019775">
    <property type="entry name" value="WD40_repeat_CS"/>
</dbReference>
<dbReference type="GO" id="GO:0005634">
    <property type="term" value="C:nucleus"/>
    <property type="evidence" value="ECO:0007669"/>
    <property type="project" value="TreeGrafter"/>
</dbReference>
<evidence type="ECO:0000313" key="6">
    <source>
        <dbReference type="EMBL" id="CAG9861106.1"/>
    </source>
</evidence>